<protein>
    <submittedName>
        <fullName evidence="2">Uncharacterized protein</fullName>
    </submittedName>
</protein>
<evidence type="ECO:0000313" key="3">
    <source>
        <dbReference type="Proteomes" id="UP001066276"/>
    </source>
</evidence>
<evidence type="ECO:0000313" key="2">
    <source>
        <dbReference type="EMBL" id="KAJ1127485.1"/>
    </source>
</evidence>
<dbReference type="Proteomes" id="UP001066276">
    <property type="component" value="Chromosome 7"/>
</dbReference>
<gene>
    <name evidence="2" type="ORF">NDU88_005884</name>
</gene>
<name>A0AAV7PH65_PLEWA</name>
<feature type="region of interest" description="Disordered" evidence="1">
    <location>
        <begin position="1"/>
        <end position="46"/>
    </location>
</feature>
<sequence length="108" mass="11651">MSRGKVERLGGGTGPAVKETTCVESNEEERRKAGGETAGGVEPEEARKALWNPVAEDAGSGYLRKTLGSPQEQGVEHRGSQGGICTCHVQAETLLSQGRFRLKERWVK</sequence>
<feature type="region of interest" description="Disordered" evidence="1">
    <location>
        <begin position="60"/>
        <end position="81"/>
    </location>
</feature>
<reference evidence="2" key="1">
    <citation type="journal article" date="2022" name="bioRxiv">
        <title>Sequencing and chromosome-scale assembly of the giantPleurodeles waltlgenome.</title>
        <authorList>
            <person name="Brown T."/>
            <person name="Elewa A."/>
            <person name="Iarovenko S."/>
            <person name="Subramanian E."/>
            <person name="Araus A.J."/>
            <person name="Petzold A."/>
            <person name="Susuki M."/>
            <person name="Suzuki K.-i.T."/>
            <person name="Hayashi T."/>
            <person name="Toyoda A."/>
            <person name="Oliveira C."/>
            <person name="Osipova E."/>
            <person name="Leigh N.D."/>
            <person name="Simon A."/>
            <person name="Yun M.H."/>
        </authorList>
    </citation>
    <scope>NUCLEOTIDE SEQUENCE</scope>
    <source>
        <strain evidence="2">20211129_DDA</strain>
        <tissue evidence="2">Liver</tissue>
    </source>
</reference>
<proteinExistence type="predicted"/>
<accession>A0AAV7PH65</accession>
<evidence type="ECO:0000256" key="1">
    <source>
        <dbReference type="SAM" id="MobiDB-lite"/>
    </source>
</evidence>
<comment type="caution">
    <text evidence="2">The sequence shown here is derived from an EMBL/GenBank/DDBJ whole genome shotgun (WGS) entry which is preliminary data.</text>
</comment>
<organism evidence="2 3">
    <name type="scientific">Pleurodeles waltl</name>
    <name type="common">Iberian ribbed newt</name>
    <dbReference type="NCBI Taxonomy" id="8319"/>
    <lineage>
        <taxon>Eukaryota</taxon>
        <taxon>Metazoa</taxon>
        <taxon>Chordata</taxon>
        <taxon>Craniata</taxon>
        <taxon>Vertebrata</taxon>
        <taxon>Euteleostomi</taxon>
        <taxon>Amphibia</taxon>
        <taxon>Batrachia</taxon>
        <taxon>Caudata</taxon>
        <taxon>Salamandroidea</taxon>
        <taxon>Salamandridae</taxon>
        <taxon>Pleurodelinae</taxon>
        <taxon>Pleurodeles</taxon>
    </lineage>
</organism>
<keyword evidence="3" id="KW-1185">Reference proteome</keyword>
<dbReference type="AlphaFoldDB" id="A0AAV7PH65"/>
<dbReference type="EMBL" id="JANPWB010000011">
    <property type="protein sequence ID" value="KAJ1127485.1"/>
    <property type="molecule type" value="Genomic_DNA"/>
</dbReference>